<name>A0A4P9VRZ4_9GAMM</name>
<dbReference type="Proteomes" id="UP000257039">
    <property type="component" value="Unassembled WGS sequence"/>
</dbReference>
<dbReference type="AlphaFoldDB" id="A0A4P9VRZ4"/>
<organism evidence="1 2">
    <name type="scientific">Zooshikella ganghwensis</name>
    <dbReference type="NCBI Taxonomy" id="202772"/>
    <lineage>
        <taxon>Bacteria</taxon>
        <taxon>Pseudomonadati</taxon>
        <taxon>Pseudomonadota</taxon>
        <taxon>Gammaproteobacteria</taxon>
        <taxon>Oceanospirillales</taxon>
        <taxon>Zooshikellaceae</taxon>
        <taxon>Zooshikella</taxon>
    </lineage>
</organism>
<gene>
    <name evidence="1" type="ORF">B9G39_20105</name>
</gene>
<proteinExistence type="predicted"/>
<evidence type="ECO:0000313" key="2">
    <source>
        <dbReference type="Proteomes" id="UP000257039"/>
    </source>
</evidence>
<keyword evidence="2" id="KW-1185">Reference proteome</keyword>
<reference evidence="1 2" key="1">
    <citation type="submission" date="2017-04" db="EMBL/GenBank/DDBJ databases">
        <title>Draft genome sequence of Zooshikella ganghwensis VG4 isolated from Red Sea sediments.</title>
        <authorList>
            <person name="Rehman Z."/>
            <person name="Alam I."/>
            <person name="Kamau A."/>
            <person name="Bajic V."/>
            <person name="Leiknes T."/>
        </authorList>
    </citation>
    <scope>NUCLEOTIDE SEQUENCE [LARGE SCALE GENOMIC DNA]</scope>
    <source>
        <strain evidence="1 2">VG4</strain>
    </source>
</reference>
<sequence length="158" mass="17605">MEEYFINNLVQEGEKNNFLRMKIMNKAILKANILSVALISANVFADIPTPGKYQIFFDWGCDGSYSNTTLTLKSNGTFTVGDSSSVGKWVESHHSLTFEFPNGVFYTGYHAGKAVVGVSGTMSSLNGCFYYIKENNKIYDDFDNDENVNRNLAGEVAY</sequence>
<dbReference type="RefSeq" id="WP_094788509.1">
    <property type="nucleotide sequence ID" value="NZ_NDXW01000001.1"/>
</dbReference>
<dbReference type="EMBL" id="NDXW01000001">
    <property type="protein sequence ID" value="RDH45569.1"/>
    <property type="molecule type" value="Genomic_DNA"/>
</dbReference>
<comment type="caution">
    <text evidence="1">The sequence shown here is derived from an EMBL/GenBank/DDBJ whole genome shotgun (WGS) entry which is preliminary data.</text>
</comment>
<protein>
    <submittedName>
        <fullName evidence="1">Uncharacterized protein</fullName>
    </submittedName>
</protein>
<accession>A0A4P9VRZ4</accession>
<evidence type="ECO:0000313" key="1">
    <source>
        <dbReference type="EMBL" id="RDH45569.1"/>
    </source>
</evidence>